<keyword evidence="1" id="KW-0812">Transmembrane</keyword>
<dbReference type="GeneID" id="38136781"/>
<sequence>MSFVSFVVASAFWMCATAVLGGRYLLNVFSPPSSPFLPFGFVLTRMQLSSLFCFPLLSKG</sequence>
<organism evidence="2 3">
    <name type="scientific">Aspergillus welwitschiae</name>
    <dbReference type="NCBI Taxonomy" id="1341132"/>
    <lineage>
        <taxon>Eukaryota</taxon>
        <taxon>Fungi</taxon>
        <taxon>Dikarya</taxon>
        <taxon>Ascomycota</taxon>
        <taxon>Pezizomycotina</taxon>
        <taxon>Eurotiomycetes</taxon>
        <taxon>Eurotiomycetidae</taxon>
        <taxon>Eurotiales</taxon>
        <taxon>Aspergillaceae</taxon>
        <taxon>Aspergillus</taxon>
        <taxon>Aspergillus subgen. Circumdati</taxon>
    </lineage>
</organism>
<dbReference type="AlphaFoldDB" id="A0A3F3PJV8"/>
<feature type="transmembrane region" description="Helical" evidence="1">
    <location>
        <begin position="37"/>
        <end position="57"/>
    </location>
</feature>
<accession>A0A3F3PJV8</accession>
<evidence type="ECO:0000313" key="3">
    <source>
        <dbReference type="Proteomes" id="UP000253729"/>
    </source>
</evidence>
<dbReference type="RefSeq" id="XP_026619678.1">
    <property type="nucleotide sequence ID" value="XM_026768425.1"/>
</dbReference>
<protein>
    <submittedName>
        <fullName evidence="2">Uncharacterized protein</fullName>
    </submittedName>
</protein>
<gene>
    <name evidence="2" type="ORF">BDQ94DRAFT_155164</name>
</gene>
<keyword evidence="3" id="KW-1185">Reference proteome</keyword>
<evidence type="ECO:0000256" key="1">
    <source>
        <dbReference type="SAM" id="Phobius"/>
    </source>
</evidence>
<keyword evidence="1" id="KW-0472">Membrane</keyword>
<dbReference type="EMBL" id="KZ852126">
    <property type="protein sequence ID" value="RDH26656.1"/>
    <property type="molecule type" value="Genomic_DNA"/>
</dbReference>
<dbReference type="Proteomes" id="UP000253729">
    <property type="component" value="Unassembled WGS sequence"/>
</dbReference>
<keyword evidence="1" id="KW-1133">Transmembrane helix</keyword>
<proteinExistence type="predicted"/>
<evidence type="ECO:0000313" key="2">
    <source>
        <dbReference type="EMBL" id="RDH26656.1"/>
    </source>
</evidence>
<name>A0A3F3PJV8_9EURO</name>
<reference evidence="2 3" key="1">
    <citation type="submission" date="2018-07" db="EMBL/GenBank/DDBJ databases">
        <title>The genomes of Aspergillus section Nigri reveals drivers in fungal speciation.</title>
        <authorList>
            <consortium name="DOE Joint Genome Institute"/>
            <person name="Vesth T.C."/>
            <person name="Nybo J."/>
            <person name="Theobald S."/>
            <person name="Brandl J."/>
            <person name="Frisvad J.C."/>
            <person name="Nielsen K.F."/>
            <person name="Lyhne E.K."/>
            <person name="Kogle M.E."/>
            <person name="Kuo A."/>
            <person name="Riley R."/>
            <person name="Clum A."/>
            <person name="Nolan M."/>
            <person name="Lipzen A."/>
            <person name="Salamov A."/>
            <person name="Henrissat B."/>
            <person name="Wiebenga A."/>
            <person name="De vries R.P."/>
            <person name="Grigoriev I.V."/>
            <person name="Mortensen U.H."/>
            <person name="Andersen M.R."/>
            <person name="Baker S.E."/>
        </authorList>
    </citation>
    <scope>NUCLEOTIDE SEQUENCE [LARGE SCALE GENOMIC DNA]</scope>
    <source>
        <strain evidence="2 3">CBS 139.54b</strain>
    </source>
</reference>